<dbReference type="SUPFAM" id="SSF53756">
    <property type="entry name" value="UDP-Glycosyltransferase/glycogen phosphorylase"/>
    <property type="match status" value="1"/>
</dbReference>
<evidence type="ECO:0000313" key="4">
    <source>
        <dbReference type="EMBL" id="GAA0383655.1"/>
    </source>
</evidence>
<comment type="caution">
    <text evidence="4">The sequence shown here is derived from an EMBL/GenBank/DDBJ whole genome shotgun (WGS) entry which is preliminary data.</text>
</comment>
<dbReference type="Pfam" id="PF13439">
    <property type="entry name" value="Glyco_transf_4"/>
    <property type="match status" value="1"/>
</dbReference>
<dbReference type="InterPro" id="IPR001296">
    <property type="entry name" value="Glyco_trans_1"/>
</dbReference>
<keyword evidence="5" id="KW-1185">Reference proteome</keyword>
<dbReference type="InterPro" id="IPR028098">
    <property type="entry name" value="Glyco_trans_4-like_N"/>
</dbReference>
<evidence type="ECO:0000313" key="5">
    <source>
        <dbReference type="Proteomes" id="UP001500791"/>
    </source>
</evidence>
<dbReference type="Proteomes" id="UP001500791">
    <property type="component" value="Unassembled WGS sequence"/>
</dbReference>
<evidence type="ECO:0008006" key="6">
    <source>
        <dbReference type="Google" id="ProtNLM"/>
    </source>
</evidence>
<evidence type="ECO:0000256" key="1">
    <source>
        <dbReference type="ARBA" id="ARBA00022679"/>
    </source>
</evidence>
<sequence length="438" mass="47948">MTKICIDGFNLALPKGTGIATYGRNLLSNLKSLNYETQALYGPALKASASNIVNETALTDAPRAPAKLNRKARAQRMMRTYTSRFGQTAYPVKPSGEVIWPGGNRPAADSFWVSNALYDLAHRSFKTYGKPSPVSFSEQNGFTKPDVMHWTCPLPTYAKGVPNIYTFHDLIPLRLPHATMDDKEVFMAQCQEVVKRADHIAVVSETTKQDLIRILNVPEERITNTYQAVDLPKSLTERPQEDVETELEGIFGLGWKNYFLHFGAIEPKKNLGRVVEAYLASGSQTPLVLIGGNGWLEAGEVALLNQVKRDGGPSADRIRQYEYMPFSLLVSLIRGAKATLFPSLYEGFGLPVLESMALGTAVLTSTGGSLPEVAGDAAIMVDPYDVRAMTVGIRTLDADDALRDDLQARGLIQSGRFSVEAYQQALAAMYAKLGFAAT</sequence>
<dbReference type="Gene3D" id="3.40.50.2000">
    <property type="entry name" value="Glycogen Phosphorylase B"/>
    <property type="match status" value="2"/>
</dbReference>
<gene>
    <name evidence="4" type="ORF">GCM10009093_08250</name>
</gene>
<evidence type="ECO:0000259" key="2">
    <source>
        <dbReference type="Pfam" id="PF00534"/>
    </source>
</evidence>
<proteinExistence type="predicted"/>
<feature type="domain" description="Glycosyl transferase family 1" evidence="2">
    <location>
        <begin position="256"/>
        <end position="408"/>
    </location>
</feature>
<dbReference type="CDD" id="cd03809">
    <property type="entry name" value="GT4_MtfB-like"/>
    <property type="match status" value="1"/>
</dbReference>
<feature type="domain" description="Glycosyltransferase subfamily 4-like N-terminal" evidence="3">
    <location>
        <begin position="144"/>
        <end position="231"/>
    </location>
</feature>
<dbReference type="RefSeq" id="WP_167174793.1">
    <property type="nucleotide sequence ID" value="NZ_BAAAEJ010000003.1"/>
</dbReference>
<dbReference type="EMBL" id="BAAAEJ010000003">
    <property type="protein sequence ID" value="GAA0383655.1"/>
    <property type="molecule type" value="Genomic_DNA"/>
</dbReference>
<dbReference type="PANTHER" id="PTHR46401:SF2">
    <property type="entry name" value="GLYCOSYLTRANSFERASE WBBK-RELATED"/>
    <property type="match status" value="1"/>
</dbReference>
<accession>A0ABP3HXC3</accession>
<protein>
    <recommendedName>
        <fullName evidence="6">Glycosyltransferase family 1 protein</fullName>
    </recommendedName>
</protein>
<evidence type="ECO:0000259" key="3">
    <source>
        <dbReference type="Pfam" id="PF13439"/>
    </source>
</evidence>
<name>A0ABP3HXC3_9CAUL</name>
<keyword evidence="1" id="KW-0808">Transferase</keyword>
<dbReference type="Pfam" id="PF00534">
    <property type="entry name" value="Glycos_transf_1"/>
    <property type="match status" value="1"/>
</dbReference>
<organism evidence="4 5">
    <name type="scientific">Brevundimonas terrae</name>
    <dbReference type="NCBI Taxonomy" id="363631"/>
    <lineage>
        <taxon>Bacteria</taxon>
        <taxon>Pseudomonadati</taxon>
        <taxon>Pseudomonadota</taxon>
        <taxon>Alphaproteobacteria</taxon>
        <taxon>Caulobacterales</taxon>
        <taxon>Caulobacteraceae</taxon>
        <taxon>Brevundimonas</taxon>
    </lineage>
</organism>
<reference evidence="5" key="1">
    <citation type="journal article" date="2019" name="Int. J. Syst. Evol. Microbiol.">
        <title>The Global Catalogue of Microorganisms (GCM) 10K type strain sequencing project: providing services to taxonomists for standard genome sequencing and annotation.</title>
        <authorList>
            <consortium name="The Broad Institute Genomics Platform"/>
            <consortium name="The Broad Institute Genome Sequencing Center for Infectious Disease"/>
            <person name="Wu L."/>
            <person name="Ma J."/>
        </authorList>
    </citation>
    <scope>NUCLEOTIDE SEQUENCE [LARGE SCALE GENOMIC DNA]</scope>
    <source>
        <strain evidence="5">JCM 13476</strain>
    </source>
</reference>
<dbReference type="PANTHER" id="PTHR46401">
    <property type="entry name" value="GLYCOSYLTRANSFERASE WBBK-RELATED"/>
    <property type="match status" value="1"/>
</dbReference>